<feature type="transmembrane region" description="Helical" evidence="6">
    <location>
        <begin position="281"/>
        <end position="299"/>
    </location>
</feature>
<dbReference type="GO" id="GO:0005886">
    <property type="term" value="C:plasma membrane"/>
    <property type="evidence" value="ECO:0007669"/>
    <property type="project" value="UniProtKB-SubCell"/>
</dbReference>
<feature type="transmembrane region" description="Helical" evidence="6">
    <location>
        <begin position="190"/>
        <end position="209"/>
    </location>
</feature>
<dbReference type="Pfam" id="PF03706">
    <property type="entry name" value="LPG_synthase_TM"/>
    <property type="match status" value="2"/>
</dbReference>
<dbReference type="PANTHER" id="PTHR39087:SF2">
    <property type="entry name" value="UPF0104 MEMBRANE PROTEIN MJ1595"/>
    <property type="match status" value="1"/>
</dbReference>
<feature type="transmembrane region" description="Helical" evidence="6">
    <location>
        <begin position="73"/>
        <end position="92"/>
    </location>
</feature>
<keyword evidence="2" id="KW-1003">Cell membrane</keyword>
<keyword evidence="5 6" id="KW-0472">Membrane</keyword>
<evidence type="ECO:0000256" key="5">
    <source>
        <dbReference type="ARBA" id="ARBA00023136"/>
    </source>
</evidence>
<feature type="transmembrane region" description="Helical" evidence="6">
    <location>
        <begin position="41"/>
        <end position="61"/>
    </location>
</feature>
<feature type="transmembrane region" description="Helical" evidence="6">
    <location>
        <begin position="331"/>
        <end position="351"/>
    </location>
</feature>
<name>A0A941W0E3_9BACT</name>
<keyword evidence="4 6" id="KW-1133">Transmembrane helix</keyword>
<accession>A0A941W0E3</accession>
<dbReference type="AlphaFoldDB" id="A0A941W0E3"/>
<comment type="caution">
    <text evidence="7">The sequence shown here is derived from an EMBL/GenBank/DDBJ whole genome shotgun (WGS) entry which is preliminary data.</text>
</comment>
<dbReference type="EMBL" id="JAANXD010000016">
    <property type="protein sequence ID" value="MBS1257213.1"/>
    <property type="molecule type" value="Genomic_DNA"/>
</dbReference>
<dbReference type="NCBIfam" id="TIGR00374">
    <property type="entry name" value="flippase-like domain"/>
    <property type="match status" value="2"/>
</dbReference>
<keyword evidence="3 6" id="KW-0812">Transmembrane</keyword>
<protein>
    <submittedName>
        <fullName evidence="7">Uncharacterized protein</fullName>
    </submittedName>
</protein>
<evidence type="ECO:0000313" key="7">
    <source>
        <dbReference type="EMBL" id="MBS1257213.1"/>
    </source>
</evidence>
<dbReference type="InterPro" id="IPR022791">
    <property type="entry name" value="L-PG_synthase/AglD"/>
</dbReference>
<feature type="transmembrane region" description="Helical" evidence="6">
    <location>
        <begin position="126"/>
        <end position="144"/>
    </location>
</feature>
<dbReference type="Proteomes" id="UP000722750">
    <property type="component" value="Unassembled WGS sequence"/>
</dbReference>
<gene>
    <name evidence="7" type="ORF">MAG551_00249</name>
</gene>
<evidence type="ECO:0000256" key="4">
    <source>
        <dbReference type="ARBA" id="ARBA00022989"/>
    </source>
</evidence>
<evidence type="ECO:0000313" key="8">
    <source>
        <dbReference type="Proteomes" id="UP000722750"/>
    </source>
</evidence>
<organism evidence="7 8">
    <name type="scientific">Candidatus Scalindua arabica</name>
    <dbReference type="NCBI Taxonomy" id="1127984"/>
    <lineage>
        <taxon>Bacteria</taxon>
        <taxon>Pseudomonadati</taxon>
        <taxon>Planctomycetota</taxon>
        <taxon>Candidatus Brocadiia</taxon>
        <taxon>Candidatus Brocadiales</taxon>
        <taxon>Candidatus Scalinduaceae</taxon>
        <taxon>Candidatus Scalindua</taxon>
    </lineage>
</organism>
<proteinExistence type="predicted"/>
<evidence type="ECO:0000256" key="6">
    <source>
        <dbReference type="SAM" id="Phobius"/>
    </source>
</evidence>
<evidence type="ECO:0000256" key="1">
    <source>
        <dbReference type="ARBA" id="ARBA00004651"/>
    </source>
</evidence>
<evidence type="ECO:0000256" key="2">
    <source>
        <dbReference type="ARBA" id="ARBA00022475"/>
    </source>
</evidence>
<reference evidence="7" key="1">
    <citation type="journal article" date="2021" name="ISME J.">
        <title>Fine-scale metabolic discontinuity in a stratified prokaryote microbiome of a Red Sea deep halocline.</title>
        <authorList>
            <person name="Michoud G."/>
            <person name="Ngugi D.K."/>
            <person name="Barozzi A."/>
            <person name="Merlino G."/>
            <person name="Calleja M.L."/>
            <person name="Delgado-Huertas A."/>
            <person name="Moran X.A.G."/>
            <person name="Daffonchio D."/>
        </authorList>
    </citation>
    <scope>NUCLEOTIDE SEQUENCE</scope>
    <source>
        <strain evidence="7">SuakinDeep_MAG55_1</strain>
    </source>
</reference>
<evidence type="ECO:0000256" key="3">
    <source>
        <dbReference type="ARBA" id="ARBA00022692"/>
    </source>
</evidence>
<feature type="transmembrane region" description="Helical" evidence="6">
    <location>
        <begin position="252"/>
        <end position="274"/>
    </location>
</feature>
<dbReference type="PANTHER" id="PTHR39087">
    <property type="entry name" value="UPF0104 MEMBRANE PROTEIN MJ1595"/>
    <property type="match status" value="1"/>
</dbReference>
<sequence length="371" mass="41552">MRLDKKKILFIAGILISIICSWLFARKIEWSQLSVALKDAKYIYIIPTLILIFVSHYLRAVRWSALIAPIKKVSVLNLFSATMIGFMANSVLPARIGEIIRPVMVAKKEKVKVTASFATAVMERSFDMLSIIIFASLLFFFLPTDTLQDKSVSMINHTEASAEVVKVEYVTEESKAEAPNTIKQLKKWSIVMAFFGVLAITSLFLLSLYPKKAGAVFEKLLFLFPHHLKDKLVNLLHSFISGLQVFDHKTKLLWIGVLSLVIWFFNATPIYVLCYAFDIKLSFAGACFVMVCLCLAIALPQAPGFIGVFHIAVQKTLIIFGVGLSSAQSFAIILWALSVIPITAVGLLFLWREGMSFGEISHYDEEVPEQL</sequence>
<comment type="subcellular location">
    <subcellularLocation>
        <location evidence="1">Cell membrane</location>
        <topology evidence="1">Multi-pass membrane protein</topology>
    </subcellularLocation>
</comment>